<protein>
    <submittedName>
        <fullName evidence="1">Uncharacterized protein</fullName>
    </submittedName>
</protein>
<evidence type="ECO:0000313" key="1">
    <source>
        <dbReference type="EMBL" id="KAK4824723.1"/>
    </source>
</evidence>
<dbReference type="Proteomes" id="UP001333110">
    <property type="component" value="Unassembled WGS sequence"/>
</dbReference>
<reference evidence="1 2" key="1">
    <citation type="journal article" date="2023" name="J. Hered.">
        <title>Chromosome-level genome of the wood stork (Mycteria americana) provides insight into avian chromosome evolution.</title>
        <authorList>
            <person name="Flamio R. Jr."/>
            <person name="Ramstad K.M."/>
        </authorList>
    </citation>
    <scope>NUCLEOTIDE SEQUENCE [LARGE SCALE GENOMIC DNA]</scope>
    <source>
        <strain evidence="1">JAX WOST 10</strain>
    </source>
</reference>
<proteinExistence type="predicted"/>
<sequence>MESSSAERELGVLVDKQLTRSQQRAVAAKTTNSILGCLRKRERLGHVSCEERLRELRLFSPEKAQGRSH</sequence>
<accession>A0AAN7PE43</accession>
<comment type="caution">
    <text evidence="1">The sequence shown here is derived from an EMBL/GenBank/DDBJ whole genome shotgun (WGS) entry which is preliminary data.</text>
</comment>
<dbReference type="EMBL" id="JAUNZN010000003">
    <property type="protein sequence ID" value="KAK4824723.1"/>
    <property type="molecule type" value="Genomic_DNA"/>
</dbReference>
<name>A0AAN7PE43_MYCAM</name>
<gene>
    <name evidence="1" type="ORF">QYF61_018111</name>
</gene>
<dbReference type="AlphaFoldDB" id="A0AAN7PE43"/>
<evidence type="ECO:0000313" key="2">
    <source>
        <dbReference type="Proteomes" id="UP001333110"/>
    </source>
</evidence>
<keyword evidence="2" id="KW-1185">Reference proteome</keyword>
<organism evidence="1 2">
    <name type="scientific">Mycteria americana</name>
    <name type="common">Wood stork</name>
    <dbReference type="NCBI Taxonomy" id="33587"/>
    <lineage>
        <taxon>Eukaryota</taxon>
        <taxon>Metazoa</taxon>
        <taxon>Chordata</taxon>
        <taxon>Craniata</taxon>
        <taxon>Vertebrata</taxon>
        <taxon>Euteleostomi</taxon>
        <taxon>Archelosauria</taxon>
        <taxon>Archosauria</taxon>
        <taxon>Dinosauria</taxon>
        <taxon>Saurischia</taxon>
        <taxon>Theropoda</taxon>
        <taxon>Coelurosauria</taxon>
        <taxon>Aves</taxon>
        <taxon>Neognathae</taxon>
        <taxon>Neoaves</taxon>
        <taxon>Aequornithes</taxon>
        <taxon>Ciconiiformes</taxon>
        <taxon>Ciconiidae</taxon>
        <taxon>Mycteria</taxon>
    </lineage>
</organism>